<organism evidence="2 3">
    <name type="scientific">Cephalotus follicularis</name>
    <name type="common">Albany pitcher plant</name>
    <dbReference type="NCBI Taxonomy" id="3775"/>
    <lineage>
        <taxon>Eukaryota</taxon>
        <taxon>Viridiplantae</taxon>
        <taxon>Streptophyta</taxon>
        <taxon>Embryophyta</taxon>
        <taxon>Tracheophyta</taxon>
        <taxon>Spermatophyta</taxon>
        <taxon>Magnoliopsida</taxon>
        <taxon>eudicotyledons</taxon>
        <taxon>Gunneridae</taxon>
        <taxon>Pentapetalae</taxon>
        <taxon>rosids</taxon>
        <taxon>fabids</taxon>
        <taxon>Oxalidales</taxon>
        <taxon>Cephalotaceae</taxon>
        <taxon>Cephalotus</taxon>
    </lineage>
</organism>
<gene>
    <name evidence="2" type="ORF">CFOL_v3_12353</name>
</gene>
<name>A0A1Q3BLE7_CEPFO</name>
<feature type="compositionally biased region" description="Polar residues" evidence="1">
    <location>
        <begin position="251"/>
        <end position="260"/>
    </location>
</feature>
<accession>A0A1Q3BLE7</accession>
<feature type="compositionally biased region" description="Basic and acidic residues" evidence="1">
    <location>
        <begin position="261"/>
        <end position="296"/>
    </location>
</feature>
<evidence type="ECO:0000313" key="3">
    <source>
        <dbReference type="Proteomes" id="UP000187406"/>
    </source>
</evidence>
<proteinExistence type="predicted"/>
<keyword evidence="3" id="KW-1185">Reference proteome</keyword>
<dbReference type="STRING" id="3775.A0A1Q3BLE7"/>
<dbReference type="EMBL" id="BDDD01000666">
    <property type="protein sequence ID" value="GAV68850.1"/>
    <property type="molecule type" value="Genomic_DNA"/>
</dbReference>
<dbReference type="Proteomes" id="UP000187406">
    <property type="component" value="Unassembled WGS sequence"/>
</dbReference>
<evidence type="ECO:0000256" key="1">
    <source>
        <dbReference type="SAM" id="MobiDB-lite"/>
    </source>
</evidence>
<dbReference type="InParanoid" id="A0A1Q3BLE7"/>
<comment type="caution">
    <text evidence="2">The sequence shown here is derived from an EMBL/GenBank/DDBJ whole genome shotgun (WGS) entry which is preliminary data.</text>
</comment>
<reference evidence="3" key="1">
    <citation type="submission" date="2016-04" db="EMBL/GenBank/DDBJ databases">
        <title>Cephalotus genome sequencing.</title>
        <authorList>
            <person name="Fukushima K."/>
            <person name="Hasebe M."/>
            <person name="Fang X."/>
        </authorList>
    </citation>
    <scope>NUCLEOTIDE SEQUENCE [LARGE SCALE GENOMIC DNA]</scope>
    <source>
        <strain evidence="3">cv. St1</strain>
    </source>
</reference>
<protein>
    <submittedName>
        <fullName evidence="2">Uncharacterized protein</fullName>
    </submittedName>
</protein>
<dbReference type="PANTHER" id="PTHR36386:SF1">
    <property type="entry name" value="OS06G0683900 PROTEIN"/>
    <property type="match status" value="1"/>
</dbReference>
<dbReference type="OrthoDB" id="1932658at2759"/>
<feature type="region of interest" description="Disordered" evidence="1">
    <location>
        <begin position="251"/>
        <end position="296"/>
    </location>
</feature>
<dbReference type="AlphaFoldDB" id="A0A1Q3BLE7"/>
<evidence type="ECO:0000313" key="2">
    <source>
        <dbReference type="EMBL" id="GAV68850.1"/>
    </source>
</evidence>
<sequence length="394" mass="44486">MKPLQDNGIIGNSQGNPLKLVSKQGVIDKSAISKIRSEEGDGRIDIEIEEIEREIDRLSLRLEALRLEKAERCKKTVEKRGRIVSAKFMEQKQSIKNLDAVKKIEESLISSSKTRISRRGVSLGPAEIFTAVKSRPSMAIKPEITPVQSIQSRRKSCFFKLQDIDEDKETKERGHSLSLNPKYWKTVSKIQAPKQAVSTIGSKRPVKKDDGVISSIQPKKLFKDGEKSAPLKKPIKPGRVVASRYNQAVMNQANVQTTASEARKRSLPEDNKEESNKRHASRENGMEHCRGLKSESNRVKKRWEIPSEVVVYKGFKEEEEEECLVSISEIGNVLPKIRTNRCVNDSPRDSGAAKRVTDLVGRKTYFCAEEDEPHVGSVCQALRFDFEEEEAKEE</sequence>
<dbReference type="PANTHER" id="PTHR36386">
    <property type="entry name" value="OS06G0683900 PROTEIN"/>
    <property type="match status" value="1"/>
</dbReference>
<dbReference type="FunCoup" id="A0A1Q3BLE7">
    <property type="interactions" value="226"/>
</dbReference>